<reference evidence="1" key="1">
    <citation type="submission" date="2022-04" db="EMBL/GenBank/DDBJ databases">
        <title>Jade perch genome.</title>
        <authorList>
            <person name="Chao B."/>
        </authorList>
    </citation>
    <scope>NUCLEOTIDE SEQUENCE</scope>
    <source>
        <strain evidence="1">CB-2022</strain>
    </source>
</reference>
<dbReference type="Proteomes" id="UP000831701">
    <property type="component" value="Chromosome 5"/>
</dbReference>
<comment type="caution">
    <text evidence="1">The sequence shown here is derived from an EMBL/GenBank/DDBJ whole genome shotgun (WGS) entry which is preliminary data.</text>
</comment>
<sequence length="1447" mass="163397">MKLLSNSTTKASTSTSFPMTRGSYGLVSEKKQKQKRFTASLVNPSQDFKRCAESFTCTFTHPFTPRRQPAAQVQRCLICVLLGLWSSGGSAISSIDPDWSGEGRCQQITISQCKDIGYNMTRMPNLMGHDDQNEAAIKLQEFATLIQFGCHSHLKFFLCSLYAPMCTEQVSNPIPACRVMCEQVKLKCSPILEQFNFPWPDSLDCTRLPTKNDPNNLCMEAPNNGSDEPPKVSHTQPPDFRPQRPLSGQDLHLKDSGSKQTCSNPGKFHFVEKSESCAPKCYPKVDVYWSQGDKQFSLVWMAIWSILCFVSSAFTVLTFLIDPQRFKYPERPIIFLSMSYCVYSVGYLIRLFVGADRIACDRDNGVQYIIQEGLESTGCTIVFLILYYFGMASSLWWVILTLTWFLAAGKKWGHEAIEANSSYFHLAAWAIPAVKTIMILVMRKVAGDELMGVCYVGSMDVKALTGFVLIPLSCYLIIGTSFLLSGFVALFHIRKIMKTEGENTDKLEKLMVRIGVFSVLYTVPATCVIACYFYERLNMDYWRILAGEQKCVDGSGPESDECVMKASIPAVEIFMVKIFMLLVVGITSGMWIWTSKTLQSWQNVFSRKLKKRTRRKAASVFTSSRPYIKPHPSLKGHSTNPAVDQPLLTFQRSHGILTVAGSEGALPLQDSAMSQAREAAPQPAPPTEGELVGRGRQKGAPGPFSAEAGFQQVKLGERGGRRRDFHDAGVNTRHAMEHVKESKSGTSGAVIQLTANFFRILSRPQWVLYQYHVDFKPPIESRRLRSALLFNHEEALGSARTFDGALLFLPHRILRILDMQQIGRNYYNPKDPLNIPQHKLTIWPGYTTTILHYETSIMLCTDVSHKVLRSETVLDFMANLGQQCGSHRFPEICSKELIGLIVLTKYNNKTYRIDDIAWDHTPNNTFKRGDTDISFKAYYKNQYGLDITDGNQVLLISHVKKLGPAGGPPPGPAMLVPELCYLTGLTDKMRSDFKIMKDLSDHTRLEPEQREGRLNRFVKTIQMNADAQLELDKWGLNFDKKLLNLTGRVLPGERIFQGSRSYEYNPSFADWSREMRGIPVISCPPLTNWLMLSTRRNRNETQAILQTLNKVAAMLLSRVEYEDNQESLLRALQHNVGRQTQMVVVILPSNRKDKYDGVKKYLCVDCPTPSQCVLSRTLSRPQALMTVATKIALQMACKMGGELWSVEIPLKQLMIVGIDCYHDITAGKRSIGALVASLNHTMSRWYSKCVLQHKGQEIMDSLKMALSALKEYLKFNNCLPSRIIVYRDGVGDGQLHSVVNYEVSQIMDSIKSMGHDYSPKLSVVVVKKRINSRFFAHINDKVSNPPPGTVVDTEVTRPEWYDFYIVSQTVRTGSVSPTHYNVVYDTSGLKPDHMQRLTYKLCHLYYNWQATIRVPAPCQYAHKLAFLVGQSIHREPSVQLDNLLFYL</sequence>
<accession>A0ACB8WYU3</accession>
<proteinExistence type="predicted"/>
<protein>
    <submittedName>
        <fullName evidence="1">Uncharacterized protein</fullName>
    </submittedName>
</protein>
<name>A0ACB8WYU3_9TELE</name>
<evidence type="ECO:0000313" key="1">
    <source>
        <dbReference type="EMBL" id="KAI3371873.1"/>
    </source>
</evidence>
<gene>
    <name evidence="1" type="ORF">L3Q82_006748</name>
</gene>
<evidence type="ECO:0000313" key="2">
    <source>
        <dbReference type="Proteomes" id="UP000831701"/>
    </source>
</evidence>
<dbReference type="EMBL" id="CM041535">
    <property type="protein sequence ID" value="KAI3371873.1"/>
    <property type="molecule type" value="Genomic_DNA"/>
</dbReference>
<keyword evidence="2" id="KW-1185">Reference proteome</keyword>
<organism evidence="1 2">
    <name type="scientific">Scortum barcoo</name>
    <name type="common">barcoo grunter</name>
    <dbReference type="NCBI Taxonomy" id="214431"/>
    <lineage>
        <taxon>Eukaryota</taxon>
        <taxon>Metazoa</taxon>
        <taxon>Chordata</taxon>
        <taxon>Craniata</taxon>
        <taxon>Vertebrata</taxon>
        <taxon>Euteleostomi</taxon>
        <taxon>Actinopterygii</taxon>
        <taxon>Neopterygii</taxon>
        <taxon>Teleostei</taxon>
        <taxon>Neoteleostei</taxon>
        <taxon>Acanthomorphata</taxon>
        <taxon>Eupercaria</taxon>
        <taxon>Centrarchiformes</taxon>
        <taxon>Terapontoidei</taxon>
        <taxon>Terapontidae</taxon>
        <taxon>Scortum</taxon>
    </lineage>
</organism>